<dbReference type="PANTHER" id="PTHR42678">
    <property type="entry name" value="AMIDASE"/>
    <property type="match status" value="1"/>
</dbReference>
<dbReference type="GeneID" id="111298736"/>
<feature type="domain" description="Amidase" evidence="2">
    <location>
        <begin position="59"/>
        <end position="461"/>
    </location>
</feature>
<dbReference type="InterPro" id="IPR036928">
    <property type="entry name" value="AS_sf"/>
</dbReference>
<feature type="signal peptide" evidence="1">
    <location>
        <begin position="1"/>
        <end position="29"/>
    </location>
</feature>
<reference evidence="4" key="1">
    <citation type="submission" date="2025-08" db="UniProtKB">
        <authorList>
            <consortium name="RefSeq"/>
        </authorList>
    </citation>
    <scope>IDENTIFICATION</scope>
    <source>
        <tissue evidence="4">Fruit stalk</tissue>
    </source>
</reference>
<dbReference type="AlphaFoldDB" id="A0A6P5Z9M5"/>
<name>A0A6P5Z9M5_DURZI</name>
<dbReference type="Gene3D" id="3.90.1300.10">
    <property type="entry name" value="Amidase signature (AS) domain"/>
    <property type="match status" value="1"/>
</dbReference>
<dbReference type="PANTHER" id="PTHR42678:SF40">
    <property type="entry name" value="AMIDASE DOMAIN-CONTAINING PROTEIN"/>
    <property type="match status" value="1"/>
</dbReference>
<feature type="chain" id="PRO_5027670457" evidence="1">
    <location>
        <begin position="30"/>
        <end position="519"/>
    </location>
</feature>
<evidence type="ECO:0000256" key="1">
    <source>
        <dbReference type="SAM" id="SignalP"/>
    </source>
</evidence>
<keyword evidence="1" id="KW-0732">Signal</keyword>
<dbReference type="Proteomes" id="UP000515121">
    <property type="component" value="Unplaced"/>
</dbReference>
<organism evidence="3 4">
    <name type="scientific">Durio zibethinus</name>
    <name type="common">Durian</name>
    <dbReference type="NCBI Taxonomy" id="66656"/>
    <lineage>
        <taxon>Eukaryota</taxon>
        <taxon>Viridiplantae</taxon>
        <taxon>Streptophyta</taxon>
        <taxon>Embryophyta</taxon>
        <taxon>Tracheophyta</taxon>
        <taxon>Spermatophyta</taxon>
        <taxon>Magnoliopsida</taxon>
        <taxon>eudicotyledons</taxon>
        <taxon>Gunneridae</taxon>
        <taxon>Pentapetalae</taxon>
        <taxon>rosids</taxon>
        <taxon>malvids</taxon>
        <taxon>Malvales</taxon>
        <taxon>Malvaceae</taxon>
        <taxon>Helicteroideae</taxon>
        <taxon>Durio</taxon>
    </lineage>
</organism>
<dbReference type="RefSeq" id="XP_022749197.1">
    <property type="nucleotide sequence ID" value="XM_022893462.1"/>
</dbReference>
<sequence length="519" mass="56103">MASSKSSPLRLSLYSTLLILFLQSSGSHSKTNHAFSIKEATVQDLQLAFEKNQLTSRQLVEFYLEEIHRLNPLLRGVIEVNPDALCQADEADRKRKVKAPGSLGGLHGIPILLKDNIATKDKMNTTAGSLALLGSIVPRDAGVVTKLRKAGAIILGKASLSEWAHFRGNNVPSGWCARSGQGKNPYNLSTDPCGSSSGSAISVAANMAAVTLGTETDGSILCPSNNNAVVGIKPTVGLTSRAGVIPITPRQDTVGPMCRTVADAVYVLDAIAGLDYNDKATIEALKYVPHGGYKQFLKPDGLKGKRLGLVRNVFFSFENEPLYTEVFERHFSTLRHGGAILVENVNISKFLAAYNSSIDYESIAMAADFKLAINSYLKQLVVSPVRSLKDLIAFNNKFSNLEKIKEYGQELFVDAEATNGIGKKEKEAVLNMAKMSRNGFEKLIRENKLDALLSPFASISWVLAMGGYPGVIVPAGYDTDGTPFGLCFGGLKGSEPTLIEIAYAFEQATKIRRPPSFKH</sequence>
<protein>
    <submittedName>
        <fullName evidence="4">Amidase C869.01</fullName>
    </submittedName>
</protein>
<dbReference type="SUPFAM" id="SSF75304">
    <property type="entry name" value="Amidase signature (AS) enzymes"/>
    <property type="match status" value="1"/>
</dbReference>
<keyword evidence="3" id="KW-1185">Reference proteome</keyword>
<dbReference type="OrthoDB" id="566138at2759"/>
<dbReference type="KEGG" id="dzi:111298736"/>
<dbReference type="InterPro" id="IPR023631">
    <property type="entry name" value="Amidase_dom"/>
</dbReference>
<proteinExistence type="predicted"/>
<gene>
    <name evidence="4" type="primary">LOC111298736</name>
</gene>
<evidence type="ECO:0000313" key="4">
    <source>
        <dbReference type="RefSeq" id="XP_022749197.1"/>
    </source>
</evidence>
<dbReference type="Pfam" id="PF01425">
    <property type="entry name" value="Amidase"/>
    <property type="match status" value="1"/>
</dbReference>
<accession>A0A6P5Z9M5</accession>
<evidence type="ECO:0000259" key="2">
    <source>
        <dbReference type="Pfam" id="PF01425"/>
    </source>
</evidence>
<evidence type="ECO:0000313" key="3">
    <source>
        <dbReference type="Proteomes" id="UP000515121"/>
    </source>
</evidence>